<dbReference type="AlphaFoldDB" id="A0A1I5PN12"/>
<dbReference type="EMBL" id="FOWP01000009">
    <property type="protein sequence ID" value="SFP34931.1"/>
    <property type="molecule type" value="Genomic_DNA"/>
</dbReference>
<evidence type="ECO:0000313" key="1">
    <source>
        <dbReference type="EMBL" id="SFP34931.1"/>
    </source>
</evidence>
<dbReference type="OrthoDB" id="47198at2"/>
<dbReference type="RefSeq" id="WP_074940351.1">
    <property type="nucleotide sequence ID" value="NZ_FOWP01000009.1"/>
</dbReference>
<gene>
    <name evidence="1" type="ORF">SAMN05216601_109172</name>
</gene>
<evidence type="ECO:0000313" key="2">
    <source>
        <dbReference type="Proteomes" id="UP000182400"/>
    </source>
</evidence>
<name>A0A1I5PN12_9GAMM</name>
<dbReference type="Proteomes" id="UP000182400">
    <property type="component" value="Unassembled WGS sequence"/>
</dbReference>
<accession>A0A1I5PN12</accession>
<organism evidence="1 2">
    <name type="scientific">Ectopseudomonas composti</name>
    <dbReference type="NCBI Taxonomy" id="658457"/>
    <lineage>
        <taxon>Bacteria</taxon>
        <taxon>Pseudomonadati</taxon>
        <taxon>Pseudomonadota</taxon>
        <taxon>Gammaproteobacteria</taxon>
        <taxon>Pseudomonadales</taxon>
        <taxon>Pseudomonadaceae</taxon>
        <taxon>Ectopseudomonas</taxon>
    </lineage>
</organism>
<protein>
    <submittedName>
        <fullName evidence="1">Uncharacterized protein</fullName>
    </submittedName>
</protein>
<reference evidence="1 2" key="1">
    <citation type="submission" date="2016-10" db="EMBL/GenBank/DDBJ databases">
        <authorList>
            <person name="de Groot N.N."/>
        </authorList>
    </citation>
    <scope>NUCLEOTIDE SEQUENCE [LARGE SCALE GENOMIC DNA]</scope>
    <source>
        <strain evidence="1 2">CCUG 59231</strain>
    </source>
</reference>
<proteinExistence type="predicted"/>
<sequence length="66" mass="7608">MERYYVNQRQQANGDHEVHKATCQYLPVNRTDLGYHVGCQTAVVAARRMYPTANGCYYCSYVCHTT</sequence>